<dbReference type="RefSeq" id="WP_316070638.1">
    <property type="nucleotide sequence ID" value="NZ_JAVNWW010000003.1"/>
</dbReference>
<sequence>MDFYTQQIESLNLLAKKLKAQKRTKAEILADFVGAGILDTKGDFTEPYKELQKFKRTNK</sequence>
<comment type="caution">
    <text evidence="1">The sequence shown here is derived from an EMBL/GenBank/DDBJ whole genome shotgun (WGS) entry which is preliminary data.</text>
</comment>
<protein>
    <recommendedName>
        <fullName evidence="3">Type II toxin-antitoxin system VapB family antitoxin</fullName>
    </recommendedName>
</protein>
<name>A0ABU3TSV8_9BACT</name>
<gene>
    <name evidence="1" type="ORF">PQG45_07905</name>
</gene>
<evidence type="ECO:0000313" key="1">
    <source>
        <dbReference type="EMBL" id="MDU0808956.1"/>
    </source>
</evidence>
<reference evidence="1 2" key="1">
    <citation type="submission" date="2023-09" db="EMBL/GenBank/DDBJ databases">
        <title>Aquirufa genomes.</title>
        <authorList>
            <person name="Pitt A."/>
        </authorList>
    </citation>
    <scope>NUCLEOTIDE SEQUENCE [LARGE SCALE GENOMIC DNA]</scope>
    <source>
        <strain evidence="1 2">LEOWEIH-7C</strain>
    </source>
</reference>
<dbReference type="Proteomes" id="UP001249959">
    <property type="component" value="Unassembled WGS sequence"/>
</dbReference>
<evidence type="ECO:0000313" key="2">
    <source>
        <dbReference type="Proteomes" id="UP001249959"/>
    </source>
</evidence>
<accession>A0ABU3TSV8</accession>
<evidence type="ECO:0008006" key="3">
    <source>
        <dbReference type="Google" id="ProtNLM"/>
    </source>
</evidence>
<keyword evidence="2" id="KW-1185">Reference proteome</keyword>
<dbReference type="EMBL" id="JAVNWW010000003">
    <property type="protein sequence ID" value="MDU0808956.1"/>
    <property type="molecule type" value="Genomic_DNA"/>
</dbReference>
<proteinExistence type="predicted"/>
<organism evidence="1 2">
    <name type="scientific">Aquirufa regiilacus</name>
    <dbReference type="NCBI Taxonomy" id="3024868"/>
    <lineage>
        <taxon>Bacteria</taxon>
        <taxon>Pseudomonadati</taxon>
        <taxon>Bacteroidota</taxon>
        <taxon>Cytophagia</taxon>
        <taxon>Cytophagales</taxon>
        <taxon>Flectobacillaceae</taxon>
        <taxon>Aquirufa</taxon>
    </lineage>
</organism>